<dbReference type="Proteomes" id="UP000887576">
    <property type="component" value="Unplaced"/>
</dbReference>
<reference evidence="2" key="1">
    <citation type="submission" date="2022-11" db="UniProtKB">
        <authorList>
            <consortium name="WormBaseParasite"/>
        </authorList>
    </citation>
    <scope>IDENTIFICATION</scope>
</reference>
<name>A0AC34RQD7_9BILA</name>
<sequence>MGYPNDTDHSVATVIKGHINGLPVNQFLSGTPGVQRGFLGGPVFDWKMWLSGILIGPVNEVSTSSSVSECSASSKEQERILLFSYILGKIDVSP</sequence>
<protein>
    <submittedName>
        <fullName evidence="2">Uncharacterized protein</fullName>
    </submittedName>
</protein>
<evidence type="ECO:0000313" key="1">
    <source>
        <dbReference type="Proteomes" id="UP000887576"/>
    </source>
</evidence>
<accession>A0AC34RQD7</accession>
<proteinExistence type="predicted"/>
<organism evidence="1 2">
    <name type="scientific">Panagrolaimus sp. JU765</name>
    <dbReference type="NCBI Taxonomy" id="591449"/>
    <lineage>
        <taxon>Eukaryota</taxon>
        <taxon>Metazoa</taxon>
        <taxon>Ecdysozoa</taxon>
        <taxon>Nematoda</taxon>
        <taxon>Chromadorea</taxon>
        <taxon>Rhabditida</taxon>
        <taxon>Tylenchina</taxon>
        <taxon>Panagrolaimomorpha</taxon>
        <taxon>Panagrolaimoidea</taxon>
        <taxon>Panagrolaimidae</taxon>
        <taxon>Panagrolaimus</taxon>
    </lineage>
</organism>
<evidence type="ECO:0000313" key="2">
    <source>
        <dbReference type="WBParaSite" id="JU765_v2.g8965.t1"/>
    </source>
</evidence>
<dbReference type="WBParaSite" id="JU765_v2.g8965.t1">
    <property type="protein sequence ID" value="JU765_v2.g8965.t1"/>
    <property type="gene ID" value="JU765_v2.g8965"/>
</dbReference>